<evidence type="ECO:0000256" key="3">
    <source>
        <dbReference type="ARBA" id="ARBA00023125"/>
    </source>
</evidence>
<name>A0A3P3XR77_9SPIR</name>
<proteinExistence type="inferred from homology"/>
<dbReference type="AlphaFoldDB" id="A0A3P3XR77"/>
<dbReference type="EMBL" id="FWDO01000005">
    <property type="protein sequence ID" value="SLM18757.1"/>
    <property type="molecule type" value="Genomic_DNA"/>
</dbReference>
<comment type="similarity">
    <text evidence="1">Belongs to the SorC transcriptional regulatory family.</text>
</comment>
<dbReference type="GO" id="GO:0030246">
    <property type="term" value="F:carbohydrate binding"/>
    <property type="evidence" value="ECO:0007669"/>
    <property type="project" value="InterPro"/>
</dbReference>
<dbReference type="InterPro" id="IPR051054">
    <property type="entry name" value="SorC_transcr_regulators"/>
</dbReference>
<dbReference type="InterPro" id="IPR007324">
    <property type="entry name" value="Sugar-bd_dom_put"/>
</dbReference>
<dbReference type="InterPro" id="IPR036388">
    <property type="entry name" value="WH-like_DNA-bd_sf"/>
</dbReference>
<sequence>MKTGPDISTIYRIARYYYADGLSQEEIAAKEGFSRSQISRLIDCAIVLGLIKITIVPPASQHTEELSEMLVEKLGLRTAIVVPVRKSSPQEEITKAIATRAADFLSEELPSFKVVGIGWGKTVYETAMLLPRRAEQAAKPFFVPLIGLSGDTNPNLQINTIIDRFSTSFQSRGLFVNLSSVRDKGSALSGIEEQRIHALRDYWSQVEVAVVGLGTTPSSSVSLIDELPERYKDELKKSASCGDILAQFFDEKGTIFHSEHEYDLLAFDIYGLPCLRRSICLAGGELKARGIIAAAKARFISDLITDEQTAHTILKFLREHSSAARYGAAAKGERA</sequence>
<dbReference type="Pfam" id="PF04198">
    <property type="entry name" value="Sugar-bind"/>
    <property type="match status" value="1"/>
</dbReference>
<feature type="domain" description="Sugar-binding" evidence="5">
    <location>
        <begin position="62"/>
        <end position="315"/>
    </location>
</feature>
<evidence type="ECO:0000259" key="5">
    <source>
        <dbReference type="Pfam" id="PF04198"/>
    </source>
</evidence>
<reference evidence="6" key="1">
    <citation type="submission" date="2017-02" db="EMBL/GenBank/DDBJ databases">
        <authorList>
            <person name="Regsiter A."/>
            <person name="William W."/>
        </authorList>
    </citation>
    <scope>NUCLEOTIDE SEQUENCE</scope>
    <source>
        <strain evidence="6">BdmA 4</strain>
    </source>
</reference>
<evidence type="ECO:0000256" key="4">
    <source>
        <dbReference type="ARBA" id="ARBA00023163"/>
    </source>
</evidence>
<gene>
    <name evidence="6" type="ORF">SPIRO4BDMA_50272</name>
</gene>
<keyword evidence="2" id="KW-0805">Transcription regulation</keyword>
<dbReference type="PANTHER" id="PTHR34294">
    <property type="entry name" value="TRANSCRIPTIONAL REGULATOR-RELATED"/>
    <property type="match status" value="1"/>
</dbReference>
<keyword evidence="3" id="KW-0238">DNA-binding</keyword>
<dbReference type="SUPFAM" id="SSF100950">
    <property type="entry name" value="NagB/RpiA/CoA transferase-like"/>
    <property type="match status" value="1"/>
</dbReference>
<dbReference type="InterPro" id="IPR037171">
    <property type="entry name" value="NagB/RpiA_transferase-like"/>
</dbReference>
<dbReference type="GO" id="GO:0003677">
    <property type="term" value="F:DNA binding"/>
    <property type="evidence" value="ECO:0007669"/>
    <property type="project" value="UniProtKB-KW"/>
</dbReference>
<accession>A0A3P3XR77</accession>
<keyword evidence="4" id="KW-0804">Transcription</keyword>
<evidence type="ECO:0000256" key="1">
    <source>
        <dbReference type="ARBA" id="ARBA00010466"/>
    </source>
</evidence>
<dbReference type="Gene3D" id="3.40.50.1360">
    <property type="match status" value="1"/>
</dbReference>
<dbReference type="Gene3D" id="1.10.10.10">
    <property type="entry name" value="Winged helix-like DNA-binding domain superfamily/Winged helix DNA-binding domain"/>
    <property type="match status" value="1"/>
</dbReference>
<evidence type="ECO:0000256" key="2">
    <source>
        <dbReference type="ARBA" id="ARBA00023015"/>
    </source>
</evidence>
<evidence type="ECO:0000313" key="6">
    <source>
        <dbReference type="EMBL" id="SLM18757.1"/>
    </source>
</evidence>
<organism evidence="6">
    <name type="scientific">uncultured spirochete</name>
    <dbReference type="NCBI Taxonomy" id="156406"/>
    <lineage>
        <taxon>Bacteria</taxon>
        <taxon>Pseudomonadati</taxon>
        <taxon>Spirochaetota</taxon>
        <taxon>Spirochaetia</taxon>
        <taxon>Spirochaetales</taxon>
        <taxon>environmental samples</taxon>
    </lineage>
</organism>
<protein>
    <submittedName>
        <fullName evidence="6">Transcriptional regulator, DeoR family</fullName>
    </submittedName>
</protein>
<dbReference type="PANTHER" id="PTHR34294:SF1">
    <property type="entry name" value="TRANSCRIPTIONAL REGULATOR LSRR"/>
    <property type="match status" value="1"/>
</dbReference>